<dbReference type="KEGG" id="pdio:PDMSB3_2326.1"/>
<evidence type="ECO:0000313" key="1">
    <source>
        <dbReference type="EMBL" id="VVD33610.1"/>
    </source>
</evidence>
<organism evidence="1 2">
    <name type="scientific">Paraburkholderia dioscoreae</name>
    <dbReference type="NCBI Taxonomy" id="2604047"/>
    <lineage>
        <taxon>Bacteria</taxon>
        <taxon>Pseudomonadati</taxon>
        <taxon>Pseudomonadota</taxon>
        <taxon>Betaproteobacteria</taxon>
        <taxon>Burkholderiales</taxon>
        <taxon>Burkholderiaceae</taxon>
        <taxon>Paraburkholderia</taxon>
    </lineage>
</organism>
<sequence length="34" mass="3898">MPEVSGSVLKQLLDSELVVTTETLDKHWCYYGKQ</sequence>
<gene>
    <name evidence="1" type="ORF">PDMSB3_2326</name>
</gene>
<keyword evidence="2" id="KW-1185">Reference proteome</keyword>
<accession>A0A5Q4ZR36</accession>
<evidence type="ECO:0000313" key="2">
    <source>
        <dbReference type="Proteomes" id="UP000325811"/>
    </source>
</evidence>
<protein>
    <submittedName>
        <fullName evidence="1">Uncharacterized protein</fullName>
    </submittedName>
</protein>
<dbReference type="AlphaFoldDB" id="A0A5Q4ZR36"/>
<proteinExistence type="predicted"/>
<dbReference type="EMBL" id="LR699554">
    <property type="protein sequence ID" value="VVD33610.1"/>
    <property type="molecule type" value="Genomic_DNA"/>
</dbReference>
<dbReference type="Proteomes" id="UP000325811">
    <property type="component" value="Chromosome II"/>
</dbReference>
<name>A0A5Q4ZR36_9BURK</name>
<reference evidence="1 2" key="1">
    <citation type="submission" date="2019-08" db="EMBL/GenBank/DDBJ databases">
        <authorList>
            <person name="Herpell B J."/>
        </authorList>
    </citation>
    <scope>NUCLEOTIDE SEQUENCE [LARGE SCALE GENOMIC DNA]</scope>
    <source>
        <strain evidence="2">Msb3</strain>
    </source>
</reference>